<dbReference type="Proteomes" id="UP000324800">
    <property type="component" value="Unassembled WGS sequence"/>
</dbReference>
<evidence type="ECO:0000313" key="3">
    <source>
        <dbReference type="Proteomes" id="UP000324800"/>
    </source>
</evidence>
<evidence type="ECO:0000313" key="2">
    <source>
        <dbReference type="EMBL" id="KAA6383663.1"/>
    </source>
</evidence>
<feature type="coiled-coil region" evidence="1">
    <location>
        <begin position="3"/>
        <end position="30"/>
    </location>
</feature>
<evidence type="ECO:0000256" key="1">
    <source>
        <dbReference type="SAM" id="Coils"/>
    </source>
</evidence>
<organism evidence="2 3">
    <name type="scientific">Streblomastix strix</name>
    <dbReference type="NCBI Taxonomy" id="222440"/>
    <lineage>
        <taxon>Eukaryota</taxon>
        <taxon>Metamonada</taxon>
        <taxon>Preaxostyla</taxon>
        <taxon>Oxymonadida</taxon>
        <taxon>Streblomastigidae</taxon>
        <taxon>Streblomastix</taxon>
    </lineage>
</organism>
<sequence length="281" mass="31539">MDKIELVDKVYKAEQTKRQAEENMHLAEERAILAQPGNEQLRKKADELLKRCQIPCSVLKQIGQDLMKGVVGSRAGQNETQNWLIPGGYYRKARATPALVGSEEEKKKIIEIQDNDAQFIIRTFEGKKNINGLDVLCIYVRSIAELEQLAGVKGITDLNEDTTENLVIEYPKGIVQKFHQIKNEDVYGKSLPAEFIDEIFDDTHGSNVNNIPMQMKNCSNYVDVVNCCGAEAIKHYMVSLSAIHANDLTYKDDEGIKVIIRSVQVPCIAWLTNLEALVTSA</sequence>
<proteinExistence type="predicted"/>
<dbReference type="OrthoDB" id="1706657at2759"/>
<keyword evidence="1" id="KW-0175">Coiled coil</keyword>
<reference evidence="2 3" key="1">
    <citation type="submission" date="2019-03" db="EMBL/GenBank/DDBJ databases">
        <title>Single cell metagenomics reveals metabolic interactions within the superorganism composed of flagellate Streblomastix strix and complex community of Bacteroidetes bacteria on its surface.</title>
        <authorList>
            <person name="Treitli S.C."/>
            <person name="Kolisko M."/>
            <person name="Husnik F."/>
            <person name="Keeling P."/>
            <person name="Hampl V."/>
        </authorList>
    </citation>
    <scope>NUCLEOTIDE SEQUENCE [LARGE SCALE GENOMIC DNA]</scope>
    <source>
        <strain evidence="2">ST1C</strain>
    </source>
</reference>
<protein>
    <submittedName>
        <fullName evidence="2">Uncharacterized protein</fullName>
    </submittedName>
</protein>
<gene>
    <name evidence="2" type="ORF">EZS28_020811</name>
</gene>
<dbReference type="EMBL" id="SNRW01006133">
    <property type="protein sequence ID" value="KAA6383663.1"/>
    <property type="molecule type" value="Genomic_DNA"/>
</dbReference>
<accession>A0A5J4VN20</accession>
<name>A0A5J4VN20_9EUKA</name>
<dbReference type="AlphaFoldDB" id="A0A5J4VN20"/>
<comment type="caution">
    <text evidence="2">The sequence shown here is derived from an EMBL/GenBank/DDBJ whole genome shotgun (WGS) entry which is preliminary data.</text>
</comment>